<dbReference type="Gene3D" id="1.10.1030.10">
    <property type="entry name" value="Carbamoyl-phosphate synthetase, large subunit oligomerisation domain"/>
    <property type="match status" value="1"/>
</dbReference>
<evidence type="ECO:0000256" key="3">
    <source>
        <dbReference type="ARBA" id="ARBA00022840"/>
    </source>
</evidence>
<dbReference type="InterPro" id="IPR005479">
    <property type="entry name" value="CPAse_ATP-bd"/>
</dbReference>
<evidence type="ECO:0000256" key="1">
    <source>
        <dbReference type="ARBA" id="ARBA00022598"/>
    </source>
</evidence>
<evidence type="ECO:0000256" key="4">
    <source>
        <dbReference type="PROSITE-ProRule" id="PRU00409"/>
    </source>
</evidence>
<keyword evidence="3 4" id="KW-0067">ATP-binding</keyword>
<organism evidence="6 7">
    <name type="scientific">Tetracentron sinense</name>
    <name type="common">Spur-leaf</name>
    <dbReference type="NCBI Taxonomy" id="13715"/>
    <lineage>
        <taxon>Eukaryota</taxon>
        <taxon>Viridiplantae</taxon>
        <taxon>Streptophyta</taxon>
        <taxon>Embryophyta</taxon>
        <taxon>Tracheophyta</taxon>
        <taxon>Spermatophyta</taxon>
        <taxon>Magnoliopsida</taxon>
        <taxon>Trochodendrales</taxon>
        <taxon>Trochodendraceae</taxon>
        <taxon>Tetracentron</taxon>
    </lineage>
</organism>
<dbReference type="PROSITE" id="PS50975">
    <property type="entry name" value="ATP_GRASP"/>
    <property type="match status" value="1"/>
</dbReference>
<dbReference type="OrthoDB" id="1924069at2759"/>
<dbReference type="Gene3D" id="3.30.470.20">
    <property type="entry name" value="ATP-grasp fold, B domain"/>
    <property type="match status" value="1"/>
</dbReference>
<evidence type="ECO:0000259" key="5">
    <source>
        <dbReference type="PROSITE" id="PS50975"/>
    </source>
</evidence>
<comment type="caution">
    <text evidence="6">The sequence shown here is derived from an EMBL/GenBank/DDBJ whole genome shotgun (WGS) entry which is preliminary data.</text>
</comment>
<dbReference type="SUPFAM" id="SSF56059">
    <property type="entry name" value="Glutathione synthetase ATP-binding domain-like"/>
    <property type="match status" value="2"/>
</dbReference>
<sequence>MSSYRVIFLPVLYLLFTWVVRIPRFAFKKFLVSQPILTTQMKSVGDHWHWTAHSKNPSRSSSITGVQAVQLLWLGLHSYQGTGLGLGPIELTELVDVEQFLFAWSLSQLTKGDLYELKWRDFSDKQIAFMTKSTEKEVRSKRLSVGVTPAYKPVDTCAACGEDKERFNVIHKELEIKQPKGGITKSGADALAIAMDIGYPVVVQPSYVLGGRAMEIVYSDGKLMAYLENAVEVDPERPDQQVSV</sequence>
<proteinExistence type="predicted"/>
<dbReference type="Pfam" id="PF02786">
    <property type="entry name" value="CPSase_L_D2"/>
    <property type="match status" value="1"/>
</dbReference>
<feature type="domain" description="ATP-grasp" evidence="5">
    <location>
        <begin position="168"/>
        <end position="219"/>
    </location>
</feature>
<dbReference type="GO" id="GO:0046872">
    <property type="term" value="F:metal ion binding"/>
    <property type="evidence" value="ECO:0007669"/>
    <property type="project" value="InterPro"/>
</dbReference>
<keyword evidence="7" id="KW-1185">Reference proteome</keyword>
<dbReference type="EMBL" id="JABCRI010000007">
    <property type="protein sequence ID" value="KAF8402757.1"/>
    <property type="molecule type" value="Genomic_DNA"/>
</dbReference>
<dbReference type="AlphaFoldDB" id="A0A834ZHM7"/>
<dbReference type="GO" id="GO:0005737">
    <property type="term" value="C:cytoplasm"/>
    <property type="evidence" value="ECO:0007669"/>
    <property type="project" value="TreeGrafter"/>
</dbReference>
<evidence type="ECO:0000313" key="7">
    <source>
        <dbReference type="Proteomes" id="UP000655225"/>
    </source>
</evidence>
<evidence type="ECO:0000256" key="2">
    <source>
        <dbReference type="ARBA" id="ARBA00022741"/>
    </source>
</evidence>
<gene>
    <name evidence="6" type="ORF">HHK36_010847</name>
</gene>
<dbReference type="SUPFAM" id="SSF48108">
    <property type="entry name" value="Carbamoyl phosphate synthetase, large subunit connection domain"/>
    <property type="match status" value="1"/>
</dbReference>
<protein>
    <recommendedName>
        <fullName evidence="5">ATP-grasp domain-containing protein</fullName>
    </recommendedName>
</protein>
<name>A0A834ZHM7_TETSI</name>
<dbReference type="InterPro" id="IPR005480">
    <property type="entry name" value="CPSase_lsu_oligo"/>
</dbReference>
<dbReference type="GO" id="GO:0006541">
    <property type="term" value="P:glutamine metabolic process"/>
    <property type="evidence" value="ECO:0007669"/>
    <property type="project" value="TreeGrafter"/>
</dbReference>
<dbReference type="SMART" id="SM01096">
    <property type="entry name" value="CPSase_L_D3"/>
    <property type="match status" value="1"/>
</dbReference>
<dbReference type="GO" id="GO:0005524">
    <property type="term" value="F:ATP binding"/>
    <property type="evidence" value="ECO:0007669"/>
    <property type="project" value="UniProtKB-UniRule"/>
</dbReference>
<keyword evidence="1" id="KW-0436">Ligase</keyword>
<dbReference type="PANTHER" id="PTHR11405:SF53">
    <property type="entry name" value="CARBAMOYL-PHOSPHATE SYNTHASE [AMMONIA], MITOCHONDRIAL"/>
    <property type="match status" value="1"/>
</dbReference>
<dbReference type="Proteomes" id="UP000655225">
    <property type="component" value="Unassembled WGS sequence"/>
</dbReference>
<dbReference type="InterPro" id="IPR036897">
    <property type="entry name" value="CarbamoylP_synth_lsu_oligo_sf"/>
</dbReference>
<dbReference type="InterPro" id="IPR011761">
    <property type="entry name" value="ATP-grasp"/>
</dbReference>
<evidence type="ECO:0000313" key="6">
    <source>
        <dbReference type="EMBL" id="KAF8402757.1"/>
    </source>
</evidence>
<accession>A0A834ZHM7</accession>
<reference evidence="6 7" key="1">
    <citation type="submission" date="2020-04" db="EMBL/GenBank/DDBJ databases">
        <title>Plant Genome Project.</title>
        <authorList>
            <person name="Zhang R.-G."/>
        </authorList>
    </citation>
    <scope>NUCLEOTIDE SEQUENCE [LARGE SCALE GENOMIC DNA]</scope>
    <source>
        <strain evidence="6">YNK0</strain>
        <tissue evidence="6">Leaf</tissue>
    </source>
</reference>
<dbReference type="GO" id="GO:0004088">
    <property type="term" value="F:carbamoyl-phosphate synthase (glutamine-hydrolyzing) activity"/>
    <property type="evidence" value="ECO:0007669"/>
    <property type="project" value="TreeGrafter"/>
</dbReference>
<keyword evidence="2 4" id="KW-0547">Nucleotide-binding</keyword>
<dbReference type="PANTHER" id="PTHR11405">
    <property type="entry name" value="CARBAMOYLTRANSFERASE FAMILY MEMBER"/>
    <property type="match status" value="1"/>
</dbReference>